<evidence type="ECO:0000256" key="1">
    <source>
        <dbReference type="SAM" id="MobiDB-lite"/>
    </source>
</evidence>
<feature type="transmembrane region" description="Helical" evidence="2">
    <location>
        <begin position="2437"/>
        <end position="2460"/>
    </location>
</feature>
<evidence type="ECO:0000256" key="2">
    <source>
        <dbReference type="SAM" id="Phobius"/>
    </source>
</evidence>
<dbReference type="Proteomes" id="UP001281761">
    <property type="component" value="Unassembled WGS sequence"/>
</dbReference>
<dbReference type="EMBL" id="JARBJD010000121">
    <property type="protein sequence ID" value="KAK2951289.1"/>
    <property type="molecule type" value="Genomic_DNA"/>
</dbReference>
<comment type="caution">
    <text evidence="5">The sequence shown here is derived from an EMBL/GenBank/DDBJ whole genome shotgun (WGS) entry which is preliminary data.</text>
</comment>
<gene>
    <name evidence="5" type="ORF">BLNAU_13776</name>
</gene>
<feature type="compositionally biased region" description="Polar residues" evidence="1">
    <location>
        <begin position="2807"/>
        <end position="2820"/>
    </location>
</feature>
<dbReference type="Pfam" id="PF07714">
    <property type="entry name" value="PK_Tyr_Ser-Thr"/>
    <property type="match status" value="1"/>
</dbReference>
<feature type="compositionally biased region" description="Basic and acidic residues" evidence="1">
    <location>
        <begin position="2740"/>
        <end position="2749"/>
    </location>
</feature>
<feature type="compositionally biased region" description="Basic and acidic residues" evidence="1">
    <location>
        <begin position="2788"/>
        <end position="2806"/>
    </location>
</feature>
<dbReference type="InterPro" id="IPR011050">
    <property type="entry name" value="Pectin_lyase_fold/virulence"/>
</dbReference>
<dbReference type="Gene3D" id="1.10.510.10">
    <property type="entry name" value="Transferase(Phosphotransferase) domain 1"/>
    <property type="match status" value="1"/>
</dbReference>
<evidence type="ECO:0000313" key="6">
    <source>
        <dbReference type="Proteomes" id="UP001281761"/>
    </source>
</evidence>
<proteinExistence type="predicted"/>
<protein>
    <recommendedName>
        <fullName evidence="4">Protein kinase domain-containing protein</fullName>
    </recommendedName>
</protein>
<keyword evidence="2" id="KW-0472">Membrane</keyword>
<reference evidence="5 6" key="1">
    <citation type="journal article" date="2022" name="bioRxiv">
        <title>Genomics of Preaxostyla Flagellates Illuminates Evolutionary Transitions and the Path Towards Mitochondrial Loss.</title>
        <authorList>
            <person name="Novak L.V.F."/>
            <person name="Treitli S.C."/>
            <person name="Pyrih J."/>
            <person name="Halakuc P."/>
            <person name="Pipaliya S.V."/>
            <person name="Vacek V."/>
            <person name="Brzon O."/>
            <person name="Soukal P."/>
            <person name="Eme L."/>
            <person name="Dacks J.B."/>
            <person name="Karnkowska A."/>
            <person name="Elias M."/>
            <person name="Hampl V."/>
        </authorList>
    </citation>
    <scope>NUCLEOTIDE SEQUENCE [LARGE SCALE GENOMIC DNA]</scope>
    <source>
        <strain evidence="5">NAU3</strain>
        <tissue evidence="5">Gut</tissue>
    </source>
</reference>
<dbReference type="InterPro" id="IPR001245">
    <property type="entry name" value="Ser-Thr/Tyr_kinase_cat_dom"/>
</dbReference>
<accession>A0ABQ9XHV5</accession>
<dbReference type="InterPro" id="IPR011009">
    <property type="entry name" value="Kinase-like_dom_sf"/>
</dbReference>
<feature type="compositionally biased region" description="Basic and acidic residues" evidence="1">
    <location>
        <begin position="2759"/>
        <end position="2768"/>
    </location>
</feature>
<dbReference type="InterPro" id="IPR000719">
    <property type="entry name" value="Prot_kinase_dom"/>
</dbReference>
<dbReference type="PROSITE" id="PS50011">
    <property type="entry name" value="PROTEIN_KINASE_DOM"/>
    <property type="match status" value="1"/>
</dbReference>
<feature type="chain" id="PRO_5045397046" description="Protein kinase domain-containing protein" evidence="3">
    <location>
        <begin position="20"/>
        <end position="2820"/>
    </location>
</feature>
<dbReference type="SUPFAM" id="SSF51126">
    <property type="entry name" value="Pectin lyase-like"/>
    <property type="match status" value="1"/>
</dbReference>
<evidence type="ECO:0000313" key="5">
    <source>
        <dbReference type="EMBL" id="KAK2951289.1"/>
    </source>
</evidence>
<evidence type="ECO:0000259" key="4">
    <source>
        <dbReference type="PROSITE" id="PS50011"/>
    </source>
</evidence>
<keyword evidence="2" id="KW-1133">Transmembrane helix</keyword>
<feature type="domain" description="Protein kinase" evidence="4">
    <location>
        <begin position="2413"/>
        <end position="2737"/>
    </location>
</feature>
<dbReference type="SUPFAM" id="SSF56112">
    <property type="entry name" value="Protein kinase-like (PK-like)"/>
    <property type="match status" value="1"/>
</dbReference>
<keyword evidence="3" id="KW-0732">Signal</keyword>
<sequence length="2820" mass="305501">MFNVLLVFVFVPLSHPVLTAHYPVQSRTLPYSVDLEIFFEEHTSDLNNIKRAPASPITLSKGQYRASRLPIESETIHLCGSYDKMNQNRTALALTRIQPKLDSNMGETEKNAGSFLFSVRNSTLTLKYLHFVVQEPGDSIAIVSDSKIRVENSQITSNLNMSPLCVIPSSFSPTSVHIISCKHLSCDSHHLLPFVQLTGTRTESGADFDLGESPNAFNPDTSLDLSICGIGLSFENQELILGTGPLLSSNRNANIVSLESSCMRNTTSTKRTLSKSGIAQNQRVVTCSILESTNHLYGTLIHDMNEGGSLLCSNSSFLSCQTTLTPVAGPPTFTLQHRTTQTILAASATNQTFSRCTFLSCTSSSAHGGAIRSVSINTSLSVVDSSFLNCSLPTHCGGSIYYSPTAASNSFSCSGSSFVNGSSRAGGALYPYVCYSITLSACFFHGLTSSGWGGAIDTSNAPGPLLVSSCVYSSCSSTNGGGHHINNVSSFKFDSCQFRGNTAPTNQGNDIQVLTNPISHMTSAYFVQCDSTSTKPNILHNWTSTTYSTLVPSPATTSALKSIGLVEKNGKYILQAVTSSAVAGTMLVLVSNEGGYTKPLSSSPPEITRLVSFSFSSSTTASTEVSIGEYETLQYNSTYSVLTASIKNVALTLPSGLSFITPNPPRIIEATCGVGSGTIHGLIKLSGLMINQGEYIVKVKGITDFSFEVSFLTTTMRQESSEAGVLLFGKGSKLTFNTQYWIESVTGKDDGNEVILDPPTISFTTPAGQPRLASVGEVTFSDMTKKTIKIPLTGSQLTASPFTLTLTPTTSSSIKTLIVSFTGGTTGTAEAVVYEHSGKTILLVFGETYTITKVTDKDSNEIFLAPDLTVIVPTEPTRLCSASSEENRINEITVKLSGKVFKNAKSYTVVLSGTSTEAGSSETHEATLTVTGSTSAVEITSVQVLYPSIASNTNQLRYEMNYSVKSMTDSVVEANVHFLTPSRPPRIVSSICELSGDYETDVTVTLQGMRLEMGGSFTLNIEQVGEGADAPPATSLIKGTFSGEENEQQHTLSIKIFGESNPTLRYDTQWKVTSFSSSLYRFVVDDSFLIEVPKEPARITQASCRAGTEWNEAIVQLSGVALTEGSYKATLKGVSDLSFVVSFVTQLTIQDSSEATLLLSGEGSKLVFNKLYELESVTHQGTGKSVHLRPRLVNLTTPAERPRLASVGEVTFSDTTKNTIKIPLTGTQLTASPFTLTLTPTTSSSIKTLIVSFTGGTTGTAEAVVYEHSGKTIQLVFGETYTITKVTDKDTNEIFLAPDLTVIVPTEPTRLCSASSEENVINEITVKLSGKVFEDKKSYTVVLSGTSTEIGSTETHQATIAVTGTTSATVMTSKQVLYPFSESDVNQLRYGMNYSMVSMTDSVVEANVHFVTPAKPPRIVSSICELSGEYETDVTVTLQGMRLEKGGSFTLNIEQVGEGADAPPATSLIKGTFSGEENEQQHTLSVKIFGESNPTLRYDTQWKVTSFSSSLDRFIVDDSFRITVPKEPARIVGTSASLSADGNSTEVKLIGRWMEAGEYEITLNDSAVPSFVISFAGEKTEERESTTQSFSVYGESIELVFGQNYSISAVSRKTSPIKQIWINTASSWFVVPSEPARIIGTSASLSADGNSTEVKLIGRWMEAGEYEITLNDSTVPTFVISFAGEKIEERESRTHSFVVYGQSNELGFGQNYSISTISRKTDPKEPILIDTSSSWFVVPPEPARIVGASASLSADGNSTEVKLIGRWMEAGEYEITLNDSTVPTFVISFVEEKIEERESTTHSFVVYGESIELVFGQNYSISTVSQNINPVKPILIDTSSSSFVVPSEPMRIENGSATLTPKRTEATVLLSSRQLAQGEYTLVLHNSDKMSTVTMKNPVLEGDKLKFVHEVSLADASMLLSGVTYSISSLTMKDPDNNSDKQILVNDDISILIPGLPIVTSASFSYGNEMKTSGVVSLEGSNLLLDGFYVVTVEPATSFVVSFENSTTGSSSELEMGTGKTLSFSQQYELVSIQKKDDEDDVVPCSGVTFTTKERPRKATLIVDWRGTDESGLCGSESKPCKTFDAAWKIISAVGIVEPTVSFDHGGRMKYGISIDSSMSVLLKNGGNVAPTLEVSSEAEKEGEKGVIVVDGGELEILDVDVMILSVSPSFVFLFATDSTIILKDGSIVGPSTFDSNSPSPNNSEADDLCSWTDGIVQLDNCKTNITATVLSHLSQGAVQMKGGSLIIDSSTFRDNSPQIDSFTSIRRNIHCSENGLIEIGSLSGGDGLDSPHAWISTEDCSLKGKESIVHSPYFVPTLIKSSSSSLWNKKNGTFTVTIGGSTLIPCDLFLEVREKTKAGQTGQSTEIVLTLDSTLSFNETIITLSLASSRLSSLDSSLEWEGRLLFGDNERTNTSFVLQKSSSGRLAQSIKDNMKWWLPLVIVVSAGLLALLLILFCCWRRNKTKKEKKEEQEELSQELDIQKDEILGEVDGRGELTGMSTVNALDEKSEKTGFTLKPSTFIGSDMNEVFVEALQCSGGFELTMVKKRETLYTRLHTERGKEIGLMNKAKVGAEIAGGLQKVLNGLGPKDLLSRLTTHWILIDGEDNIHLRLSMDGSEKRDFENVGTEGMKTGESKVEKEGERWVPPEVKNGGESTLEQQSVFRLGLVLYEIESGQIPFGEQDAVNAQRQLGIGCIPNMQNVIEVEMKELIESCICLNYDDRPKLSDVKLKLDNRLKKHEKEIDKPDAQPEEQPVEEPEPHRNDRQKKEKSKGMGKRNYPTTSHPSGKFDEREEQRLLLERKEQNNQHNTFDLSATLDS</sequence>
<feature type="signal peptide" evidence="3">
    <location>
        <begin position="1"/>
        <end position="19"/>
    </location>
</feature>
<evidence type="ECO:0000256" key="3">
    <source>
        <dbReference type="SAM" id="SignalP"/>
    </source>
</evidence>
<keyword evidence="2" id="KW-0812">Transmembrane</keyword>
<name>A0ABQ9XHV5_9EUKA</name>
<keyword evidence="6" id="KW-1185">Reference proteome</keyword>
<feature type="region of interest" description="Disordered" evidence="1">
    <location>
        <begin position="2740"/>
        <end position="2820"/>
    </location>
</feature>
<organism evidence="5 6">
    <name type="scientific">Blattamonas nauphoetae</name>
    <dbReference type="NCBI Taxonomy" id="2049346"/>
    <lineage>
        <taxon>Eukaryota</taxon>
        <taxon>Metamonada</taxon>
        <taxon>Preaxostyla</taxon>
        <taxon>Oxymonadida</taxon>
        <taxon>Blattamonas</taxon>
    </lineage>
</organism>